<dbReference type="AlphaFoldDB" id="A0A918F2P1"/>
<accession>A0A918F2P1</accession>
<keyword evidence="2" id="KW-1185">Reference proteome</keyword>
<dbReference type="Proteomes" id="UP000603865">
    <property type="component" value="Unassembled WGS sequence"/>
</dbReference>
<reference evidence="1" key="1">
    <citation type="journal article" date="2014" name="Int. J. Syst. Evol. Microbiol.">
        <title>Complete genome sequence of Corynebacterium casei LMG S-19264T (=DSM 44701T), isolated from a smear-ripened cheese.</title>
        <authorList>
            <consortium name="US DOE Joint Genome Institute (JGI-PGF)"/>
            <person name="Walter F."/>
            <person name="Albersmeier A."/>
            <person name="Kalinowski J."/>
            <person name="Ruckert C."/>
        </authorList>
    </citation>
    <scope>NUCLEOTIDE SEQUENCE</scope>
    <source>
        <strain evidence="1">JCM 31311</strain>
    </source>
</reference>
<evidence type="ECO:0000313" key="2">
    <source>
        <dbReference type="Proteomes" id="UP000603865"/>
    </source>
</evidence>
<evidence type="ECO:0000313" key="1">
    <source>
        <dbReference type="EMBL" id="GGR01652.1"/>
    </source>
</evidence>
<sequence>MCAASSAIAADQLGVVGSVQTGALMVGVQYQQDNGVRVGLGYGRLLPVFEDSAAAADVSYLMPLPPQLQGYVQPYYGFGLGMALALPARGVRVGLYPNVLAGVNFANATAFTPFVEASAGPGIAFGSVSGLQLSFGLRAGINYRLP</sequence>
<name>A0A918F2P1_9DEIO</name>
<gene>
    <name evidence="1" type="ORF">GCM10008957_13060</name>
</gene>
<dbReference type="EMBL" id="BMQL01000005">
    <property type="protein sequence ID" value="GGR01652.1"/>
    <property type="molecule type" value="Genomic_DNA"/>
</dbReference>
<protein>
    <submittedName>
        <fullName evidence="1">Uncharacterized protein</fullName>
    </submittedName>
</protein>
<organism evidence="1 2">
    <name type="scientific">Deinococcus ruber</name>
    <dbReference type="NCBI Taxonomy" id="1848197"/>
    <lineage>
        <taxon>Bacteria</taxon>
        <taxon>Thermotogati</taxon>
        <taxon>Deinococcota</taxon>
        <taxon>Deinococci</taxon>
        <taxon>Deinococcales</taxon>
        <taxon>Deinococcaceae</taxon>
        <taxon>Deinococcus</taxon>
    </lineage>
</organism>
<proteinExistence type="predicted"/>
<comment type="caution">
    <text evidence="1">The sequence shown here is derived from an EMBL/GenBank/DDBJ whole genome shotgun (WGS) entry which is preliminary data.</text>
</comment>
<reference evidence="1" key="2">
    <citation type="submission" date="2020-09" db="EMBL/GenBank/DDBJ databases">
        <authorList>
            <person name="Sun Q."/>
            <person name="Ohkuma M."/>
        </authorList>
    </citation>
    <scope>NUCLEOTIDE SEQUENCE</scope>
    <source>
        <strain evidence="1">JCM 31311</strain>
    </source>
</reference>